<accession>A0A833QD12</accession>
<evidence type="ECO:0000256" key="4">
    <source>
        <dbReference type="ARBA" id="ARBA00035210"/>
    </source>
</evidence>
<dbReference type="HAMAP" id="MF_01333_B">
    <property type="entry name" value="Ribosomal_uL5_B"/>
    <property type="match status" value="1"/>
</dbReference>
<dbReference type="FunFam" id="3.30.1440.10:FF:000001">
    <property type="entry name" value="50S ribosomal protein L5"/>
    <property type="match status" value="1"/>
</dbReference>
<dbReference type="Pfam" id="PF00281">
    <property type="entry name" value="Ribosomal_L5"/>
    <property type="match status" value="1"/>
</dbReference>
<evidence type="ECO:0000259" key="8">
    <source>
        <dbReference type="Pfam" id="PF00673"/>
    </source>
</evidence>
<evidence type="ECO:0000256" key="1">
    <source>
        <dbReference type="ARBA" id="ARBA00008553"/>
    </source>
</evidence>
<organism evidence="9 10">
    <name type="scientific">Carex littledalei</name>
    <dbReference type="NCBI Taxonomy" id="544730"/>
    <lineage>
        <taxon>Eukaryota</taxon>
        <taxon>Viridiplantae</taxon>
        <taxon>Streptophyta</taxon>
        <taxon>Embryophyta</taxon>
        <taxon>Tracheophyta</taxon>
        <taxon>Spermatophyta</taxon>
        <taxon>Magnoliopsida</taxon>
        <taxon>Liliopsida</taxon>
        <taxon>Poales</taxon>
        <taxon>Cyperaceae</taxon>
        <taxon>Cyperoideae</taxon>
        <taxon>Cariceae</taxon>
        <taxon>Carex</taxon>
        <taxon>Carex subgen. Euthyceras</taxon>
    </lineage>
</organism>
<dbReference type="InterPro" id="IPR002132">
    <property type="entry name" value="Ribosomal_uL5"/>
</dbReference>
<comment type="caution">
    <text evidence="9">The sequence shown here is derived from an EMBL/GenBank/DDBJ whole genome shotgun (WGS) entry which is preliminary data.</text>
</comment>
<dbReference type="Pfam" id="PF00673">
    <property type="entry name" value="Ribosomal_L5_C"/>
    <property type="match status" value="1"/>
</dbReference>
<evidence type="ECO:0000256" key="2">
    <source>
        <dbReference type="ARBA" id="ARBA00022980"/>
    </source>
</evidence>
<name>A0A833QD12_9POAL</name>
<keyword evidence="3" id="KW-0687">Ribonucleoprotein</keyword>
<dbReference type="InterPro" id="IPR031309">
    <property type="entry name" value="Ribosomal_uL5_C"/>
</dbReference>
<comment type="similarity">
    <text evidence="1">Belongs to the universal ribosomal protein uL5 family.</text>
</comment>
<evidence type="ECO:0000313" key="9">
    <source>
        <dbReference type="EMBL" id="KAF3321033.1"/>
    </source>
</evidence>
<keyword evidence="2 9" id="KW-0689">Ribosomal protein</keyword>
<dbReference type="PANTHER" id="PTHR11994">
    <property type="entry name" value="60S RIBOSOMAL PROTEIN L11-RELATED"/>
    <property type="match status" value="1"/>
</dbReference>
<evidence type="ECO:0000313" key="10">
    <source>
        <dbReference type="Proteomes" id="UP000623129"/>
    </source>
</evidence>
<dbReference type="NCBIfam" id="NF000585">
    <property type="entry name" value="PRK00010.1"/>
    <property type="match status" value="1"/>
</dbReference>
<dbReference type="InterPro" id="IPR031310">
    <property type="entry name" value="Ribosomal_uL5_N"/>
</dbReference>
<sequence>MATTAPPINSIHALHSHLPNSSWRRQVPRLRLSSRLQSTAVRASVATAPLPTLTKSPNGIVLIDPSEKEKVHRLKLHYLEKVIPLLKVQFGYTNIHQVPKLEKIVVNSGIGDAQQNSKGFEVAMKNMTTIIAQRPVKTVARESVASFKVREGNTLGLMATLRGKYMYSFLDRLINLTLPRTTDFQGLNPRSFDGTGNYSLGLTDQGAFPELENLGKQHGMEVSIKTTARTDEEAMALLSLMGMPFREKKEDEVVRKKKRYKKHHFASKPSRPIKKKKK</sequence>
<dbReference type="InterPro" id="IPR020930">
    <property type="entry name" value="Ribosomal_uL5_bac-type"/>
</dbReference>
<feature type="compositionally biased region" description="Basic residues" evidence="6">
    <location>
        <begin position="255"/>
        <end position="278"/>
    </location>
</feature>
<evidence type="ECO:0000256" key="5">
    <source>
        <dbReference type="ARBA" id="ARBA00035391"/>
    </source>
</evidence>
<dbReference type="GO" id="GO:0003735">
    <property type="term" value="F:structural constituent of ribosome"/>
    <property type="evidence" value="ECO:0007669"/>
    <property type="project" value="InterPro"/>
</dbReference>
<dbReference type="SUPFAM" id="SSF55282">
    <property type="entry name" value="RL5-like"/>
    <property type="match status" value="1"/>
</dbReference>
<feature type="domain" description="Large ribosomal subunit protein uL5 N-terminal" evidence="7">
    <location>
        <begin position="94"/>
        <end position="150"/>
    </location>
</feature>
<keyword evidence="10" id="KW-1185">Reference proteome</keyword>
<dbReference type="GO" id="GO:0005840">
    <property type="term" value="C:ribosome"/>
    <property type="evidence" value="ECO:0007669"/>
    <property type="project" value="UniProtKB-KW"/>
</dbReference>
<evidence type="ECO:0000259" key="7">
    <source>
        <dbReference type="Pfam" id="PF00281"/>
    </source>
</evidence>
<protein>
    <recommendedName>
        <fullName evidence="4">Large ribosomal subunit protein uL5c</fullName>
    </recommendedName>
    <alternativeName>
        <fullName evidence="5">50S ribosomal protein L5, chloroplastic</fullName>
    </alternativeName>
</protein>
<dbReference type="EMBL" id="SWLB01000027">
    <property type="protein sequence ID" value="KAF3321033.1"/>
    <property type="molecule type" value="Genomic_DNA"/>
</dbReference>
<dbReference type="Proteomes" id="UP000623129">
    <property type="component" value="Unassembled WGS sequence"/>
</dbReference>
<dbReference type="OrthoDB" id="539541at2759"/>
<feature type="region of interest" description="Disordered" evidence="6">
    <location>
        <begin position="251"/>
        <end position="278"/>
    </location>
</feature>
<evidence type="ECO:0000256" key="3">
    <source>
        <dbReference type="ARBA" id="ARBA00023274"/>
    </source>
</evidence>
<gene>
    <name evidence="9" type="ORF">FCM35_KLT14286</name>
</gene>
<dbReference type="Gene3D" id="3.30.1440.10">
    <property type="match status" value="1"/>
</dbReference>
<dbReference type="AlphaFoldDB" id="A0A833QD12"/>
<proteinExistence type="inferred from homology"/>
<evidence type="ECO:0000256" key="6">
    <source>
        <dbReference type="SAM" id="MobiDB-lite"/>
    </source>
</evidence>
<dbReference type="GO" id="GO:1990904">
    <property type="term" value="C:ribonucleoprotein complex"/>
    <property type="evidence" value="ECO:0007669"/>
    <property type="project" value="UniProtKB-KW"/>
</dbReference>
<dbReference type="GO" id="GO:0006412">
    <property type="term" value="P:translation"/>
    <property type="evidence" value="ECO:0007669"/>
    <property type="project" value="InterPro"/>
</dbReference>
<reference evidence="9" key="1">
    <citation type="submission" date="2020-01" db="EMBL/GenBank/DDBJ databases">
        <title>Genome sequence of Kobresia littledalei, the first chromosome-level genome in the family Cyperaceae.</title>
        <authorList>
            <person name="Qu G."/>
        </authorList>
    </citation>
    <scope>NUCLEOTIDE SEQUENCE</scope>
    <source>
        <strain evidence="9">C.B.Clarke</strain>
        <tissue evidence="9">Leaf</tissue>
    </source>
</reference>
<dbReference type="InterPro" id="IPR022803">
    <property type="entry name" value="Ribosomal_uL5_dom_sf"/>
</dbReference>
<feature type="domain" description="Large ribosomal subunit protein uL5 C-terminal" evidence="8">
    <location>
        <begin position="155"/>
        <end position="245"/>
    </location>
</feature>